<evidence type="ECO:0000256" key="3">
    <source>
        <dbReference type="ARBA" id="ARBA00010918"/>
    </source>
</evidence>
<dbReference type="EMBL" id="CP034951">
    <property type="protein sequence ID" value="QAA82474.1"/>
    <property type="molecule type" value="Genomic_DNA"/>
</dbReference>
<dbReference type="Gene3D" id="3.40.630.10">
    <property type="entry name" value="Zn peptidases"/>
    <property type="match status" value="1"/>
</dbReference>
<dbReference type="OrthoDB" id="9778250at2"/>
<keyword evidence="7" id="KW-0325">Glycoprotein</keyword>
<dbReference type="KEGG" id="aev:EI546_12415"/>
<keyword evidence="6 9" id="KW-1133">Transmembrane helix</keyword>
<name>A0A410G597_9FLAO</name>
<evidence type="ECO:0000256" key="5">
    <source>
        <dbReference type="ARBA" id="ARBA00022554"/>
    </source>
</evidence>
<gene>
    <name evidence="11" type="ORF">EI546_12415</name>
</gene>
<dbReference type="PANTHER" id="PTHR12147">
    <property type="entry name" value="METALLOPEPTIDASE M28 FAMILY MEMBER"/>
    <property type="match status" value="1"/>
</dbReference>
<feature type="transmembrane region" description="Helical" evidence="9">
    <location>
        <begin position="507"/>
        <end position="529"/>
    </location>
</feature>
<keyword evidence="9" id="KW-0472">Membrane</keyword>
<keyword evidence="9" id="KW-0812">Transmembrane</keyword>
<dbReference type="PANTHER" id="PTHR12147:SF58">
    <property type="entry name" value="VACUOLAR MEMBRANE PROTEASE"/>
    <property type="match status" value="1"/>
</dbReference>
<dbReference type="Proteomes" id="UP000285517">
    <property type="component" value="Chromosome"/>
</dbReference>
<evidence type="ECO:0000256" key="9">
    <source>
        <dbReference type="SAM" id="Phobius"/>
    </source>
</evidence>
<evidence type="ECO:0000259" key="10">
    <source>
        <dbReference type="Pfam" id="PF04389"/>
    </source>
</evidence>
<comment type="subcellular location">
    <subcellularLocation>
        <location evidence="2">Vacuole membrane</location>
        <topology evidence="2">Multi-pass membrane protein</topology>
    </subcellularLocation>
</comment>
<evidence type="ECO:0000313" key="11">
    <source>
        <dbReference type="EMBL" id="QAA82474.1"/>
    </source>
</evidence>
<comment type="similarity">
    <text evidence="3">Belongs to the peptidase M28 family.</text>
</comment>
<dbReference type="InterPro" id="IPR045175">
    <property type="entry name" value="M28_fam"/>
</dbReference>
<proteinExistence type="inferred from homology"/>
<evidence type="ECO:0000256" key="1">
    <source>
        <dbReference type="ARBA" id="ARBA00003273"/>
    </source>
</evidence>
<keyword evidence="5" id="KW-0926">Vacuole</keyword>
<evidence type="ECO:0000313" key="12">
    <source>
        <dbReference type="Proteomes" id="UP000285517"/>
    </source>
</evidence>
<evidence type="ECO:0000256" key="2">
    <source>
        <dbReference type="ARBA" id="ARBA00004128"/>
    </source>
</evidence>
<feature type="transmembrane region" description="Helical" evidence="9">
    <location>
        <begin position="404"/>
        <end position="421"/>
    </location>
</feature>
<protein>
    <recommendedName>
        <fullName evidence="4">Vacuolar membrane protease</fullName>
    </recommendedName>
    <alternativeName>
        <fullName evidence="8">FXNA-related family protease 1</fullName>
    </alternativeName>
</protein>
<feature type="transmembrane region" description="Helical" evidence="9">
    <location>
        <begin position="329"/>
        <end position="350"/>
    </location>
</feature>
<evidence type="ECO:0000256" key="8">
    <source>
        <dbReference type="ARBA" id="ARBA00031512"/>
    </source>
</evidence>
<reference evidence="11 12" key="1">
    <citation type="submission" date="2019-01" db="EMBL/GenBank/DDBJ databases">
        <title>Complete genome sequencing of Aequorivita sp. H23M31.</title>
        <authorList>
            <person name="Bae J.-W."/>
        </authorList>
    </citation>
    <scope>NUCLEOTIDE SEQUENCE [LARGE SCALE GENOMIC DNA]</scope>
    <source>
        <strain evidence="11 12">H23M31</strain>
    </source>
</reference>
<evidence type="ECO:0000256" key="6">
    <source>
        <dbReference type="ARBA" id="ARBA00022989"/>
    </source>
</evidence>
<comment type="function">
    <text evidence="1">May be involved in vacuolar sorting and osmoregulation.</text>
</comment>
<dbReference type="GO" id="GO:0008235">
    <property type="term" value="F:metalloexopeptidase activity"/>
    <property type="evidence" value="ECO:0007669"/>
    <property type="project" value="InterPro"/>
</dbReference>
<dbReference type="GO" id="GO:0005774">
    <property type="term" value="C:vacuolar membrane"/>
    <property type="evidence" value="ECO:0007669"/>
    <property type="project" value="UniProtKB-SubCell"/>
</dbReference>
<dbReference type="GO" id="GO:0006508">
    <property type="term" value="P:proteolysis"/>
    <property type="evidence" value="ECO:0007669"/>
    <property type="project" value="InterPro"/>
</dbReference>
<dbReference type="AlphaFoldDB" id="A0A410G597"/>
<sequence>MKNFSALLSLLFIVALSYYSFYDLMPHYDEADSIPPSEFSVDKALTPLEEIAKAPHYVGSKAHADVRKFLISELQKLGLQPHIQEGFSLNPISKTLNKPINIVARLKGTESGKALLLLSHYDSAPVPSYGASDDGVGLVTILESFRAFLASNPSPKNDIIILFSDAEELGLDGAKLFVNEHPWAKDVALVLNFEARGTSGPSNMIVETNGGNSNLIKEFIKANPEFPVASSLMYSVYKMLPNDTDSTIFREDGDIDSFFFAFIDSHFNYHTANDSMYFLDWNSLMHQGSYLLPLLHYFANADLAQLKSDTDDVYFNFPLLKMVSYPFSWIIPMLILAVLIFVFLVFYGFYQKKLNGKAIAIGFIPFLLSLVICGLLGFFGWKLLLVLYPQYLEIQQGFTYNGHWYIAGFVFISIAITLAIYKKFAKNNDEKSFYIAPLFFWIIINIAVDIFLKGAAFFIIPVFFGLFSFFVLLKQENPNPLLMTFFAVPAIFIFVPLIQFFPVGLGLKMLFISSVFTVLLFGLMWPIFSKYKMKKLLSLICFLLAISFFVVAHSKSDYTVERKKPNSLIYYEDKDSGKTYWLTYDREIDEWTGNYLGENPEKASKYLGEASYSKYGINYTFAAEAPKKSIPDFEVIIRQDSIINDSRNVHFVIVPRRQVNKIDIYTTKDIAFKTLEFNGKKAFVGESSDKYRGTKNSALINYMVSQGDSLKVKFTSEKDFPISFKVMEYSFDLMGNPEFDIEKRPDYMMPKPFVVTDAIAVKRTFSLDSIKVGAKKLVEDE</sequence>
<dbReference type="Pfam" id="PF04389">
    <property type="entry name" value="Peptidase_M28"/>
    <property type="match status" value="1"/>
</dbReference>
<feature type="transmembrane region" description="Helical" evidence="9">
    <location>
        <begin position="433"/>
        <end position="448"/>
    </location>
</feature>
<dbReference type="RefSeq" id="WP_128250839.1">
    <property type="nucleotide sequence ID" value="NZ_CP034951.1"/>
</dbReference>
<accession>A0A410G597</accession>
<feature type="transmembrane region" description="Helical" evidence="9">
    <location>
        <begin position="454"/>
        <end position="473"/>
    </location>
</feature>
<organism evidence="11 12">
    <name type="scientific">Aequorivita ciconiae</name>
    <dbReference type="NCBI Taxonomy" id="2494375"/>
    <lineage>
        <taxon>Bacteria</taxon>
        <taxon>Pseudomonadati</taxon>
        <taxon>Bacteroidota</taxon>
        <taxon>Flavobacteriia</taxon>
        <taxon>Flavobacteriales</taxon>
        <taxon>Flavobacteriaceae</taxon>
        <taxon>Aequorivita</taxon>
    </lineage>
</organism>
<dbReference type="InterPro" id="IPR007484">
    <property type="entry name" value="Peptidase_M28"/>
</dbReference>
<feature type="transmembrane region" description="Helical" evidence="9">
    <location>
        <begin position="480"/>
        <end position="501"/>
    </location>
</feature>
<feature type="domain" description="Peptidase M28" evidence="10">
    <location>
        <begin position="101"/>
        <end position="292"/>
    </location>
</feature>
<evidence type="ECO:0000256" key="4">
    <source>
        <dbReference type="ARBA" id="ARBA00017435"/>
    </source>
</evidence>
<evidence type="ECO:0000256" key="7">
    <source>
        <dbReference type="ARBA" id="ARBA00023180"/>
    </source>
</evidence>
<dbReference type="SUPFAM" id="SSF53187">
    <property type="entry name" value="Zn-dependent exopeptidases"/>
    <property type="match status" value="1"/>
</dbReference>
<feature type="transmembrane region" description="Helical" evidence="9">
    <location>
        <begin position="362"/>
        <end position="384"/>
    </location>
</feature>
<feature type="transmembrane region" description="Helical" evidence="9">
    <location>
        <begin position="536"/>
        <end position="554"/>
    </location>
</feature>
<keyword evidence="12" id="KW-1185">Reference proteome</keyword>